<accession>A0A1R1XVE2</accession>
<organism evidence="1 2">
    <name type="scientific">Smittium culicis</name>
    <dbReference type="NCBI Taxonomy" id="133412"/>
    <lineage>
        <taxon>Eukaryota</taxon>
        <taxon>Fungi</taxon>
        <taxon>Fungi incertae sedis</taxon>
        <taxon>Zoopagomycota</taxon>
        <taxon>Kickxellomycotina</taxon>
        <taxon>Harpellomycetes</taxon>
        <taxon>Harpellales</taxon>
        <taxon>Legeriomycetaceae</taxon>
        <taxon>Smittium</taxon>
    </lineage>
</organism>
<reference evidence="1 2" key="1">
    <citation type="submission" date="2017-01" db="EMBL/GenBank/DDBJ databases">
        <authorList>
            <person name="Mah S.A."/>
            <person name="Swanson W.J."/>
            <person name="Moy G.W."/>
            <person name="Vacquier V.D."/>
        </authorList>
    </citation>
    <scope>NUCLEOTIDE SEQUENCE [LARGE SCALE GENOMIC DNA]</scope>
    <source>
        <strain evidence="1 2">GSMNP</strain>
    </source>
</reference>
<keyword evidence="2" id="KW-1185">Reference proteome</keyword>
<dbReference type="AlphaFoldDB" id="A0A1R1XVE2"/>
<evidence type="ECO:0000313" key="2">
    <source>
        <dbReference type="Proteomes" id="UP000187283"/>
    </source>
</evidence>
<sequence>MKINLPISNLNSTSLQTLPILNRDYDEKYTLYLPLRPQIQSLFSLRLFINFKYVSFLVFKNYIFHIYYEEK</sequence>
<dbReference type="EMBL" id="LSSN01001708">
    <property type="protein sequence ID" value="OMJ18578.1"/>
    <property type="molecule type" value="Genomic_DNA"/>
</dbReference>
<protein>
    <submittedName>
        <fullName evidence="1">Uncharacterized protein</fullName>
    </submittedName>
</protein>
<comment type="caution">
    <text evidence="1">The sequence shown here is derived from an EMBL/GenBank/DDBJ whole genome shotgun (WGS) entry which is preliminary data.</text>
</comment>
<gene>
    <name evidence="1" type="ORF">AYI70_g5277</name>
</gene>
<name>A0A1R1XVE2_9FUNG</name>
<proteinExistence type="predicted"/>
<evidence type="ECO:0000313" key="1">
    <source>
        <dbReference type="EMBL" id="OMJ18578.1"/>
    </source>
</evidence>
<dbReference type="Proteomes" id="UP000187283">
    <property type="component" value="Unassembled WGS sequence"/>
</dbReference>